<evidence type="ECO:0000313" key="1">
    <source>
        <dbReference type="EMBL" id="GJU09103.1"/>
    </source>
</evidence>
<dbReference type="Proteomes" id="UP001151760">
    <property type="component" value="Unassembled WGS sequence"/>
</dbReference>
<keyword evidence="2" id="KW-1185">Reference proteome</keyword>
<reference evidence="1" key="1">
    <citation type="journal article" date="2022" name="Int. J. Mol. Sci.">
        <title>Draft Genome of Tanacetum Coccineum: Genomic Comparison of Closely Related Tanacetum-Family Plants.</title>
        <authorList>
            <person name="Yamashiro T."/>
            <person name="Shiraishi A."/>
            <person name="Nakayama K."/>
            <person name="Satake H."/>
        </authorList>
    </citation>
    <scope>NUCLEOTIDE SEQUENCE</scope>
</reference>
<accession>A0ABQ5JCA3</accession>
<evidence type="ECO:0000313" key="2">
    <source>
        <dbReference type="Proteomes" id="UP001151760"/>
    </source>
</evidence>
<name>A0ABQ5JCA3_9ASTR</name>
<reference evidence="1" key="2">
    <citation type="submission" date="2022-01" db="EMBL/GenBank/DDBJ databases">
        <authorList>
            <person name="Yamashiro T."/>
            <person name="Shiraishi A."/>
            <person name="Satake H."/>
            <person name="Nakayama K."/>
        </authorList>
    </citation>
    <scope>NUCLEOTIDE SEQUENCE</scope>
</reference>
<sequence>MDSDSEDLDYDPKHDDVFDDDEHIVEEVHVNMNNFRFTADPKHDTSIGGVDVQDNDLDVIDYDSFGSDLDNGIDSERRVQLRELIRIGKQKNKGSNKYYFYLGQQFASKEIMKGRVKKHSVETRRQLILVKDKTLEGKGKKVNTPKKVDKNSCPWTMLVTYTKECRWEVRTLIEDHACIQSRAIKACTSRFLADHVIKSLATNPDIPVRAVQDQMQKQFKVGVSKMKAFRAKRIASDIMTGQLQRAVFTA</sequence>
<comment type="caution">
    <text evidence="1">The sequence shown here is derived from an EMBL/GenBank/DDBJ whole genome shotgun (WGS) entry which is preliminary data.</text>
</comment>
<dbReference type="PANTHER" id="PTHR31973">
    <property type="entry name" value="POLYPROTEIN, PUTATIVE-RELATED"/>
    <property type="match status" value="1"/>
</dbReference>
<proteinExistence type="predicted"/>
<organism evidence="1 2">
    <name type="scientific">Tanacetum coccineum</name>
    <dbReference type="NCBI Taxonomy" id="301880"/>
    <lineage>
        <taxon>Eukaryota</taxon>
        <taxon>Viridiplantae</taxon>
        <taxon>Streptophyta</taxon>
        <taxon>Embryophyta</taxon>
        <taxon>Tracheophyta</taxon>
        <taxon>Spermatophyta</taxon>
        <taxon>Magnoliopsida</taxon>
        <taxon>eudicotyledons</taxon>
        <taxon>Gunneridae</taxon>
        <taxon>Pentapetalae</taxon>
        <taxon>asterids</taxon>
        <taxon>campanulids</taxon>
        <taxon>Asterales</taxon>
        <taxon>Asteraceae</taxon>
        <taxon>Asteroideae</taxon>
        <taxon>Anthemideae</taxon>
        <taxon>Anthemidinae</taxon>
        <taxon>Tanacetum</taxon>
    </lineage>
</organism>
<evidence type="ECO:0008006" key="3">
    <source>
        <dbReference type="Google" id="ProtNLM"/>
    </source>
</evidence>
<protein>
    <recommendedName>
        <fullName evidence="3">Transposase MuDR plant domain-containing protein</fullName>
    </recommendedName>
</protein>
<dbReference type="EMBL" id="BQNB010021697">
    <property type="protein sequence ID" value="GJU09103.1"/>
    <property type="molecule type" value="Genomic_DNA"/>
</dbReference>
<gene>
    <name evidence="1" type="ORF">Tco_1125533</name>
</gene>
<dbReference type="PANTHER" id="PTHR31973:SF190">
    <property type="entry name" value="MULE TRANSPOSASE DOMAIN-CONTAINING PROTEIN"/>
    <property type="match status" value="1"/>
</dbReference>